<evidence type="ECO:0000313" key="2">
    <source>
        <dbReference type="EMBL" id="AVQ13433.1"/>
    </source>
</evidence>
<dbReference type="InterPro" id="IPR029058">
    <property type="entry name" value="AB_hydrolase_fold"/>
</dbReference>
<gene>
    <name evidence="2" type="ORF">XB16_3137</name>
</gene>
<dbReference type="EMBL" id="CP027843">
    <property type="protein sequence ID" value="AVQ13433.1"/>
    <property type="molecule type" value="Genomic_DNA"/>
</dbReference>
<dbReference type="PANTHER" id="PTHR43798">
    <property type="entry name" value="MONOACYLGLYCEROL LIPASE"/>
    <property type="match status" value="1"/>
</dbReference>
<proteinExistence type="predicted"/>
<dbReference type="Proteomes" id="UP000033961">
    <property type="component" value="Chromosome I"/>
</dbReference>
<organism evidence="2 3">
    <name type="scientific">Leptospira santarosai</name>
    <dbReference type="NCBI Taxonomy" id="28183"/>
    <lineage>
        <taxon>Bacteria</taxon>
        <taxon>Pseudomonadati</taxon>
        <taxon>Spirochaetota</taxon>
        <taxon>Spirochaetia</taxon>
        <taxon>Leptospirales</taxon>
        <taxon>Leptospiraceae</taxon>
        <taxon>Leptospira</taxon>
    </lineage>
</organism>
<accession>A0A2P1QWZ4</accession>
<dbReference type="Pfam" id="PF00561">
    <property type="entry name" value="Abhydrolase_1"/>
    <property type="match status" value="1"/>
</dbReference>
<reference evidence="2 3" key="1">
    <citation type="journal article" date="2015" name="Genome Announc.">
        <title>Draft Genome Sequences of Leptospira santarosai Strains U160, U164, and U233, Isolated from Asymptomatic Cattle.</title>
        <authorList>
            <person name="Kremer F.S."/>
            <person name="Eslabao M.R."/>
            <person name="Provisor M."/>
            <person name="Woloski R.D."/>
            <person name="Ramires O.V."/>
            <person name="Moreno L.Z."/>
            <person name="Moreno A.M."/>
            <person name="Hamond C."/>
            <person name="Lilenbaum W."/>
            <person name="Dellagostin O.A."/>
        </authorList>
    </citation>
    <scope>NUCLEOTIDE SEQUENCE [LARGE SCALE GENOMIC DNA]</scope>
    <source>
        <strain evidence="2 3">U160</strain>
    </source>
</reference>
<name>A0A2P1QWZ4_9LEPT</name>
<dbReference type="PANTHER" id="PTHR43798:SF28">
    <property type="entry name" value="AB HYDROLASE-1 DOMAIN-CONTAINING PROTEIN"/>
    <property type="match status" value="1"/>
</dbReference>
<dbReference type="InterPro" id="IPR000073">
    <property type="entry name" value="AB_hydrolase_1"/>
</dbReference>
<evidence type="ECO:0000259" key="1">
    <source>
        <dbReference type="Pfam" id="PF00561"/>
    </source>
</evidence>
<feature type="domain" description="AB hydrolase-1" evidence="1">
    <location>
        <begin position="74"/>
        <end position="173"/>
    </location>
</feature>
<dbReference type="SUPFAM" id="SSF53474">
    <property type="entry name" value="alpha/beta-Hydrolases"/>
    <property type="match status" value="1"/>
</dbReference>
<dbReference type="Gene3D" id="3.40.50.1820">
    <property type="entry name" value="alpha/beta hydrolase"/>
    <property type="match status" value="1"/>
</dbReference>
<dbReference type="InterPro" id="IPR050266">
    <property type="entry name" value="AB_hydrolase_sf"/>
</dbReference>
<sequence>MCSCIFEIASSKSLFHRKVPKKLDGKNRSHNKGRMKNSAFPSNQKLIPKSIQIPIGDSQFLAAEIYGELSKNPPPVVCIHGLTGNLKNFAPLARELVKQNLTIITYDLRGRGLSSKPRISYSHELHAKDLKLMLDFLKIEKANILSHSLGCWISLTFGKNYPQRTDKLCLIDGGGQLSLKRKLAGLFMIQESLQRLGRSFSSREAYLKLAKESPIFSSWNEDIEDFLNYELEEVRTSDTIEYKCNIPIHTIDSELRNMGGALRPWKIPLRFLRNPIASFRILRKNNSSPYDRILSPVLVIRAGKPNFQKGDELLPDEAIETFKNKLEQPVFLTLPDKNHYEAILLPDLKRDETISWFFSKFHR</sequence>
<dbReference type="GO" id="GO:0016020">
    <property type="term" value="C:membrane"/>
    <property type="evidence" value="ECO:0007669"/>
    <property type="project" value="TreeGrafter"/>
</dbReference>
<evidence type="ECO:0000313" key="3">
    <source>
        <dbReference type="Proteomes" id="UP000033961"/>
    </source>
</evidence>
<dbReference type="AlphaFoldDB" id="A0A2P1QWZ4"/>
<protein>
    <submittedName>
        <fullName evidence="2">Lysophospholipase</fullName>
    </submittedName>
</protein>